<dbReference type="SUPFAM" id="SSF141000">
    <property type="entry name" value="Glu-tRNAGln amidotransferase C subunit"/>
    <property type="match status" value="1"/>
</dbReference>
<name>A0A934N951_9BACT</name>
<dbReference type="GO" id="GO:0006450">
    <property type="term" value="P:regulation of translational fidelity"/>
    <property type="evidence" value="ECO:0007669"/>
    <property type="project" value="InterPro"/>
</dbReference>
<comment type="caution">
    <text evidence="1">The sequence shown here is derived from an EMBL/GenBank/DDBJ whole genome shotgun (WGS) entry which is preliminary data.</text>
</comment>
<gene>
    <name evidence="1" type="ORF">JF922_18965</name>
</gene>
<evidence type="ECO:0000313" key="1">
    <source>
        <dbReference type="EMBL" id="MBJ7600141.1"/>
    </source>
</evidence>
<dbReference type="Proteomes" id="UP000612893">
    <property type="component" value="Unassembled WGS sequence"/>
</dbReference>
<proteinExistence type="predicted"/>
<dbReference type="RefSeq" id="WP_338203859.1">
    <property type="nucleotide sequence ID" value="NZ_JAEKNR010000188.1"/>
</dbReference>
<protein>
    <submittedName>
        <fullName evidence="1">Uncharacterized protein</fullName>
    </submittedName>
</protein>
<accession>A0A934N951</accession>
<reference evidence="1" key="1">
    <citation type="submission" date="2020-10" db="EMBL/GenBank/DDBJ databases">
        <title>Ca. Dormibacterota MAGs.</title>
        <authorList>
            <person name="Montgomery K."/>
        </authorList>
    </citation>
    <scope>NUCLEOTIDE SEQUENCE [LARGE SCALE GENOMIC DNA]</scope>
    <source>
        <strain evidence="1">SC8812_S17_10</strain>
    </source>
</reference>
<dbReference type="EMBL" id="JAEKNR010000188">
    <property type="protein sequence ID" value="MBJ7600141.1"/>
    <property type="molecule type" value="Genomic_DNA"/>
</dbReference>
<evidence type="ECO:0000313" key="2">
    <source>
        <dbReference type="Proteomes" id="UP000612893"/>
    </source>
</evidence>
<organism evidence="1 2">
    <name type="scientific">Candidatus Nephthysia bennettiae</name>
    <dbReference type="NCBI Taxonomy" id="3127016"/>
    <lineage>
        <taxon>Bacteria</taxon>
        <taxon>Bacillati</taxon>
        <taxon>Candidatus Dormiibacterota</taxon>
        <taxon>Candidatus Dormibacteria</taxon>
        <taxon>Candidatus Dormibacterales</taxon>
        <taxon>Candidatus Dormibacteraceae</taxon>
        <taxon>Candidatus Nephthysia</taxon>
    </lineage>
</organism>
<sequence>MNRPRLNVTPERVAAYAEMFGIEVSMDEFAAISNQLRGVLGDIDQLWDIDVSGHEMSVIFPVDR</sequence>
<keyword evidence="2" id="KW-1185">Reference proteome</keyword>
<dbReference type="AlphaFoldDB" id="A0A934N951"/>
<dbReference type="InterPro" id="IPR036113">
    <property type="entry name" value="Asp/Glu-ADT_sf_sub_c"/>
</dbReference>